<name>A0A8J6C782_DIALT</name>
<keyword evidence="8" id="KW-1185">Reference proteome</keyword>
<feature type="transmembrane region" description="Helical" evidence="6">
    <location>
        <begin position="65"/>
        <end position="87"/>
    </location>
</feature>
<feature type="transmembrane region" description="Helical" evidence="6">
    <location>
        <begin position="37"/>
        <end position="58"/>
    </location>
</feature>
<gene>
    <name evidence="7" type="ORF">KFE25_011288</name>
</gene>
<evidence type="ECO:0000256" key="1">
    <source>
        <dbReference type="ARBA" id="ARBA00004370"/>
    </source>
</evidence>
<dbReference type="Pfam" id="PF03647">
    <property type="entry name" value="Tmemb_14"/>
    <property type="match status" value="1"/>
</dbReference>
<comment type="similarity">
    <text evidence="2">Belongs to the TMEM14 family.</text>
</comment>
<dbReference type="InterPro" id="IPR044890">
    <property type="entry name" value="TMEM14_sf"/>
</dbReference>
<evidence type="ECO:0000256" key="2">
    <source>
        <dbReference type="ARBA" id="ARBA00007590"/>
    </source>
</evidence>
<dbReference type="Gene3D" id="1.10.10.1740">
    <property type="entry name" value="Transmembrane protein 14-like"/>
    <property type="match status" value="1"/>
</dbReference>
<keyword evidence="5 6" id="KW-0472">Membrane</keyword>
<dbReference type="AlphaFoldDB" id="A0A8J6C782"/>
<feature type="transmembrane region" description="Helical" evidence="6">
    <location>
        <begin position="99"/>
        <end position="118"/>
    </location>
</feature>
<evidence type="ECO:0000256" key="6">
    <source>
        <dbReference type="SAM" id="Phobius"/>
    </source>
</evidence>
<evidence type="ECO:0000313" key="8">
    <source>
        <dbReference type="Proteomes" id="UP000751190"/>
    </source>
</evidence>
<evidence type="ECO:0000256" key="5">
    <source>
        <dbReference type="ARBA" id="ARBA00023136"/>
    </source>
</evidence>
<evidence type="ECO:0000256" key="4">
    <source>
        <dbReference type="ARBA" id="ARBA00022989"/>
    </source>
</evidence>
<dbReference type="EMBL" id="JAGTXO010000070">
    <property type="protein sequence ID" value="KAG8457433.1"/>
    <property type="molecule type" value="Genomic_DNA"/>
</dbReference>
<feature type="transmembrane region" description="Helical" evidence="6">
    <location>
        <begin position="12"/>
        <end position="31"/>
    </location>
</feature>
<comment type="caution">
    <text evidence="7">The sequence shown here is derived from an EMBL/GenBank/DDBJ whole genome shotgun (WGS) entry which is preliminary data.</text>
</comment>
<protein>
    <submittedName>
        <fullName evidence="7">Uncharacterized protein</fullName>
    </submittedName>
</protein>
<reference evidence="7" key="1">
    <citation type="submission" date="2021-05" db="EMBL/GenBank/DDBJ databases">
        <title>The genome of the haptophyte Pavlova lutheri (Diacronema luteri, Pavlovales) - a model for lipid biosynthesis in eukaryotic algae.</title>
        <authorList>
            <person name="Hulatt C.J."/>
            <person name="Posewitz M.C."/>
        </authorList>
    </citation>
    <scope>NUCLEOTIDE SEQUENCE</scope>
    <source>
        <strain evidence="7">NIVA-4/92</strain>
    </source>
</reference>
<keyword evidence="4 6" id="KW-1133">Transmembrane helix</keyword>
<accession>A0A8J6C782</accession>
<comment type="subcellular location">
    <subcellularLocation>
        <location evidence="1">Membrane</location>
    </subcellularLocation>
</comment>
<dbReference type="InterPro" id="IPR005349">
    <property type="entry name" value="TMEM14"/>
</dbReference>
<dbReference type="OMA" id="MHIMYAG"/>
<evidence type="ECO:0000313" key="7">
    <source>
        <dbReference type="EMBL" id="KAG8457433.1"/>
    </source>
</evidence>
<organism evidence="7 8">
    <name type="scientific">Diacronema lutheri</name>
    <name type="common">Unicellular marine alga</name>
    <name type="synonym">Monochrysis lutheri</name>
    <dbReference type="NCBI Taxonomy" id="2081491"/>
    <lineage>
        <taxon>Eukaryota</taxon>
        <taxon>Haptista</taxon>
        <taxon>Haptophyta</taxon>
        <taxon>Pavlovophyceae</taxon>
        <taxon>Pavlovales</taxon>
        <taxon>Pavlovaceae</taxon>
        <taxon>Diacronema</taxon>
    </lineage>
</organism>
<proteinExistence type="inferred from homology"/>
<keyword evidence="3 6" id="KW-0812">Transmembrane</keyword>
<evidence type="ECO:0000256" key="3">
    <source>
        <dbReference type="ARBA" id="ARBA00022692"/>
    </source>
</evidence>
<dbReference type="Proteomes" id="UP000751190">
    <property type="component" value="Unassembled WGS sequence"/>
</dbReference>
<dbReference type="OrthoDB" id="10312424at2759"/>
<sequence>MRAGFFENLDISGLIVSYSVFLFVGGAWGAATTGAMHALYGGIACGSVVLFCAFLASFTSDRKCVAAGVHIDLLIASLLSIVFAIQTYRSYMPAKMDRFPLFVIFTLGSVCHVAALIAKKPRGKQKA</sequence>
<dbReference type="GO" id="GO:0016020">
    <property type="term" value="C:membrane"/>
    <property type="evidence" value="ECO:0007669"/>
    <property type="project" value="UniProtKB-SubCell"/>
</dbReference>